<evidence type="ECO:0000313" key="3">
    <source>
        <dbReference type="Proteomes" id="UP000183567"/>
    </source>
</evidence>
<keyword evidence="1" id="KW-1133">Transmembrane helix</keyword>
<comment type="caution">
    <text evidence="2">The sequence shown here is derived from an EMBL/GenBank/DDBJ whole genome shotgun (WGS) entry which is preliminary data.</text>
</comment>
<evidence type="ECO:0000256" key="1">
    <source>
        <dbReference type="SAM" id="Phobius"/>
    </source>
</evidence>
<dbReference type="EMBL" id="LVVM01005112">
    <property type="protein sequence ID" value="OJA11324.1"/>
    <property type="molecule type" value="Genomic_DNA"/>
</dbReference>
<dbReference type="OrthoDB" id="6499973at2759"/>
<name>A0A1J8QHV4_9AGAM</name>
<keyword evidence="3" id="KW-1185">Reference proteome</keyword>
<protein>
    <submittedName>
        <fullName evidence="2">Uncharacterized protein</fullName>
    </submittedName>
</protein>
<reference evidence="2 3" key="1">
    <citation type="submission" date="2016-03" db="EMBL/GenBank/DDBJ databases">
        <title>Comparative genomics of the ectomycorrhizal sister species Rhizopogon vinicolor and Rhizopogon vesiculosus (Basidiomycota: Boletales) reveals a divergence of the mating type B locus.</title>
        <authorList>
            <person name="Mujic A.B."/>
            <person name="Kuo A."/>
            <person name="Tritt A."/>
            <person name="Lipzen A."/>
            <person name="Chen C."/>
            <person name="Johnson J."/>
            <person name="Sharma A."/>
            <person name="Barry K."/>
            <person name="Grigoriev I.V."/>
            <person name="Spatafora J.W."/>
        </authorList>
    </citation>
    <scope>NUCLEOTIDE SEQUENCE [LARGE SCALE GENOMIC DNA]</scope>
    <source>
        <strain evidence="2 3">AM-OR11-056</strain>
    </source>
</reference>
<proteinExistence type="predicted"/>
<dbReference type="Proteomes" id="UP000183567">
    <property type="component" value="Unassembled WGS sequence"/>
</dbReference>
<evidence type="ECO:0000313" key="2">
    <source>
        <dbReference type="EMBL" id="OJA11324.1"/>
    </source>
</evidence>
<organism evidence="2 3">
    <name type="scientific">Rhizopogon vesiculosus</name>
    <dbReference type="NCBI Taxonomy" id="180088"/>
    <lineage>
        <taxon>Eukaryota</taxon>
        <taxon>Fungi</taxon>
        <taxon>Dikarya</taxon>
        <taxon>Basidiomycota</taxon>
        <taxon>Agaricomycotina</taxon>
        <taxon>Agaricomycetes</taxon>
        <taxon>Agaricomycetidae</taxon>
        <taxon>Boletales</taxon>
        <taxon>Suillineae</taxon>
        <taxon>Rhizopogonaceae</taxon>
        <taxon>Rhizopogon</taxon>
    </lineage>
</organism>
<gene>
    <name evidence="2" type="ORF">AZE42_08271</name>
</gene>
<dbReference type="AlphaFoldDB" id="A0A1J8QHV4"/>
<feature type="transmembrane region" description="Helical" evidence="1">
    <location>
        <begin position="24"/>
        <end position="53"/>
    </location>
</feature>
<accession>A0A1J8QHV4</accession>
<keyword evidence="1" id="KW-0812">Transmembrane</keyword>
<keyword evidence="1" id="KW-0472">Membrane</keyword>
<sequence length="58" mass="5907">MANLVGRVTSGYIAAFARVPNLTIAVTIASGILILGMIGLKSLASVIALGVIFQECTS</sequence>